<reference evidence="2 3" key="1">
    <citation type="submission" date="2018-10" db="EMBL/GenBank/DDBJ databases">
        <title>Isolation of pseudouridimycin from Streptomyces albus DSM 40763.</title>
        <authorList>
            <person name="Rosenqvist P."/>
            <person name="Metsae-Ketelae M."/>
            <person name="Virta P."/>
        </authorList>
    </citation>
    <scope>NUCLEOTIDE SEQUENCE [LARGE SCALE GENOMIC DNA]</scope>
    <source>
        <strain evidence="2 3">DSM 40763</strain>
    </source>
</reference>
<dbReference type="GO" id="GO:0008168">
    <property type="term" value="F:methyltransferase activity"/>
    <property type="evidence" value="ECO:0007669"/>
    <property type="project" value="UniProtKB-KW"/>
</dbReference>
<evidence type="ECO:0000256" key="1">
    <source>
        <dbReference type="SAM" id="MobiDB-lite"/>
    </source>
</evidence>
<evidence type="ECO:0000313" key="2">
    <source>
        <dbReference type="EMBL" id="TGG85619.1"/>
    </source>
</evidence>
<proteinExistence type="predicted"/>
<dbReference type="RefSeq" id="WP_037612187.1">
    <property type="nucleotide sequence ID" value="NZ_CP103060.1"/>
</dbReference>
<sequence length="274" mass="29877">MTAEGHIPGIDTTKPHSARMYDYYLGGKTHYEADVQAAEAVIATVPFAGAMARANRDFMIRATRWLVAEAGVRQFLDIGSGIPTAPNLHQIAQAEAPEARVVYTDNDPIVLQYAQALLHSTPEGRTAYLQADAAKPETILDSDELRSTIDLAEPVALSVNALFHFVPDEWGPYEILGGLLDRLPSGSYLCLSHATSQIDDPELAALGREVEEIYAKGGTSLRLRDRSEVARFFDGLELVEPGIVMAHEWRPEPGAETELKEGQPSMLAGLARKP</sequence>
<evidence type="ECO:0000313" key="3">
    <source>
        <dbReference type="Proteomes" id="UP000298111"/>
    </source>
</evidence>
<dbReference type="Pfam" id="PF04672">
    <property type="entry name" value="Methyltransf_19"/>
    <property type="match status" value="1"/>
</dbReference>
<dbReference type="AlphaFoldDB" id="A0A8H1LJW7"/>
<dbReference type="CDD" id="cd02440">
    <property type="entry name" value="AdoMet_MTases"/>
    <property type="match status" value="1"/>
</dbReference>
<accession>A0A8H1LJW7</accession>
<dbReference type="GeneID" id="75180243"/>
<feature type="region of interest" description="Disordered" evidence="1">
    <location>
        <begin position="254"/>
        <end position="274"/>
    </location>
</feature>
<dbReference type="Gene3D" id="3.40.50.150">
    <property type="entry name" value="Vaccinia Virus protein VP39"/>
    <property type="match status" value="1"/>
</dbReference>
<dbReference type="SUPFAM" id="SSF53335">
    <property type="entry name" value="S-adenosyl-L-methionine-dependent methyltransferases"/>
    <property type="match status" value="1"/>
</dbReference>
<comment type="caution">
    <text evidence="2">The sequence shown here is derived from an EMBL/GenBank/DDBJ whole genome shotgun (WGS) entry which is preliminary data.</text>
</comment>
<protein>
    <submittedName>
        <fullName evidence="2">SAM-dependent methyltransferase</fullName>
    </submittedName>
</protein>
<dbReference type="Proteomes" id="UP000298111">
    <property type="component" value="Unassembled WGS sequence"/>
</dbReference>
<keyword evidence="2" id="KW-0489">Methyltransferase</keyword>
<dbReference type="PIRSF" id="PIRSF017393">
    <property type="entry name" value="MTase_SAV2177"/>
    <property type="match status" value="1"/>
</dbReference>
<gene>
    <name evidence="2" type="ORF">D8771_10755</name>
</gene>
<name>A0A8H1LJW7_9ACTN</name>
<dbReference type="InterPro" id="IPR006764">
    <property type="entry name" value="SAM_dep_MeTrfase_SAV2177_type"/>
</dbReference>
<dbReference type="InterPro" id="IPR029063">
    <property type="entry name" value="SAM-dependent_MTases_sf"/>
</dbReference>
<dbReference type="GO" id="GO:0032259">
    <property type="term" value="P:methylation"/>
    <property type="evidence" value="ECO:0007669"/>
    <property type="project" value="UniProtKB-KW"/>
</dbReference>
<dbReference type="EMBL" id="RCIY01000044">
    <property type="protein sequence ID" value="TGG85619.1"/>
    <property type="molecule type" value="Genomic_DNA"/>
</dbReference>
<organism evidence="2 3">
    <name type="scientific">Streptomyces albus</name>
    <dbReference type="NCBI Taxonomy" id="1888"/>
    <lineage>
        <taxon>Bacteria</taxon>
        <taxon>Bacillati</taxon>
        <taxon>Actinomycetota</taxon>
        <taxon>Actinomycetes</taxon>
        <taxon>Kitasatosporales</taxon>
        <taxon>Streptomycetaceae</taxon>
        <taxon>Streptomyces</taxon>
    </lineage>
</organism>
<keyword evidence="2" id="KW-0808">Transferase</keyword>